<dbReference type="EMBL" id="JAUDFV010000141">
    <property type="protein sequence ID" value="KAL2722749.1"/>
    <property type="molecule type" value="Genomic_DNA"/>
</dbReference>
<keyword evidence="1" id="KW-0472">Membrane</keyword>
<gene>
    <name evidence="2" type="ORF">V1478_009612</name>
</gene>
<reference evidence="2 3" key="1">
    <citation type="journal article" date="2024" name="Ann. Entomol. Soc. Am.">
        <title>Genomic analyses of the southern and eastern yellowjacket wasps (Hymenoptera: Vespidae) reveal evolutionary signatures of social life.</title>
        <authorList>
            <person name="Catto M.A."/>
            <person name="Caine P.B."/>
            <person name="Orr S.E."/>
            <person name="Hunt B.G."/>
            <person name="Goodisman M.A.D."/>
        </authorList>
    </citation>
    <scope>NUCLEOTIDE SEQUENCE [LARGE SCALE GENOMIC DNA]</scope>
    <source>
        <strain evidence="2">233</strain>
        <tissue evidence="2">Head and thorax</tissue>
    </source>
</reference>
<keyword evidence="1" id="KW-1133">Transmembrane helix</keyword>
<keyword evidence="3" id="KW-1185">Reference proteome</keyword>
<keyword evidence="1" id="KW-0812">Transmembrane</keyword>
<organism evidence="2 3">
    <name type="scientific">Vespula squamosa</name>
    <name type="common">Southern yellow jacket</name>
    <name type="synonym">Wasp</name>
    <dbReference type="NCBI Taxonomy" id="30214"/>
    <lineage>
        <taxon>Eukaryota</taxon>
        <taxon>Metazoa</taxon>
        <taxon>Ecdysozoa</taxon>
        <taxon>Arthropoda</taxon>
        <taxon>Hexapoda</taxon>
        <taxon>Insecta</taxon>
        <taxon>Pterygota</taxon>
        <taxon>Neoptera</taxon>
        <taxon>Endopterygota</taxon>
        <taxon>Hymenoptera</taxon>
        <taxon>Apocrita</taxon>
        <taxon>Aculeata</taxon>
        <taxon>Vespoidea</taxon>
        <taxon>Vespidae</taxon>
        <taxon>Vespinae</taxon>
        <taxon>Vespula</taxon>
    </lineage>
</organism>
<proteinExistence type="predicted"/>
<evidence type="ECO:0000313" key="2">
    <source>
        <dbReference type="EMBL" id="KAL2722749.1"/>
    </source>
</evidence>
<feature type="transmembrane region" description="Helical" evidence="1">
    <location>
        <begin position="6"/>
        <end position="26"/>
    </location>
</feature>
<name>A0ABD2AQ56_VESSQ</name>
<protein>
    <submittedName>
        <fullName evidence="2">Uncharacterized protein</fullName>
    </submittedName>
</protein>
<evidence type="ECO:0000256" key="1">
    <source>
        <dbReference type="SAM" id="Phobius"/>
    </source>
</evidence>
<sequence length="61" mass="7011">MKGLQFFIFLFFTLYTIYINVSITIASRIVASLFNRISSCVYSSKPKDIIVCKLCLVHDTK</sequence>
<accession>A0ABD2AQ56</accession>
<dbReference type="AlphaFoldDB" id="A0ABD2AQ56"/>
<comment type="caution">
    <text evidence="2">The sequence shown here is derived from an EMBL/GenBank/DDBJ whole genome shotgun (WGS) entry which is preliminary data.</text>
</comment>
<dbReference type="Proteomes" id="UP001607302">
    <property type="component" value="Unassembled WGS sequence"/>
</dbReference>
<evidence type="ECO:0000313" key="3">
    <source>
        <dbReference type="Proteomes" id="UP001607302"/>
    </source>
</evidence>